<dbReference type="PANTHER" id="PTHR37836">
    <property type="entry name" value="LMO1036 PROTEIN"/>
    <property type="match status" value="1"/>
</dbReference>
<protein>
    <recommendedName>
        <fullName evidence="5">DUF4038 domain-containing protein</fullName>
    </recommendedName>
</protein>
<name>A0A1B7JHF0_9ENTR</name>
<feature type="domain" description="Apiosidase-like catalytic" evidence="2">
    <location>
        <begin position="7"/>
        <end position="345"/>
    </location>
</feature>
<evidence type="ECO:0000259" key="2">
    <source>
        <dbReference type="Pfam" id="PF13204"/>
    </source>
</evidence>
<proteinExistence type="predicted"/>
<dbReference type="InterPro" id="IPR017853">
    <property type="entry name" value="GH"/>
</dbReference>
<dbReference type="Pfam" id="PF12904">
    <property type="entry name" value="Collagen_bind_2"/>
    <property type="match status" value="1"/>
</dbReference>
<sequence>MKKLRINGRSFYDEDNQPFFYTACTAWELFHKLTLSEAERYLRNRAEKGFNVVQAVAVCELDGLHTPTYEGRHLPFHDLLTLEPNEAYFDHIRLVTERANQLGIVIALVPMWGSHWSVNNSWGQDRKPLFNRHNIAAFCRYLSDKMQGTGLLWMIGGDRAIVGEDQRQLLEEMAKGLRAGGSGDAPITVHTQGGRSTLDMLGERSWHDFVVWQTGHMGQAYPSWRPIEMDYQRQDKPVLDSEPCYEAHPVMCQHQFKRSQDASRFTDREIRRTSYWSVFAGGSGITYGCYSLWQMRRPEDDAIAIPESAASTYRGDTIPYWFEVLNYPGAFNIGQLRRFIESLPEWWQRVPDQTLLLGDNPSDRRHCRAMRDAQHRWIAVYIPEQQNVVVDVSAFADTGFEISWFDPRYGILNRVSEDISETFFLSIDPPDTGSDWVLLLRRKEKGR</sequence>
<dbReference type="InterPro" id="IPR025277">
    <property type="entry name" value="Apiosidase-like_cat_dom"/>
</dbReference>
<gene>
    <name evidence="3" type="ORF">M989_03953</name>
</gene>
<reference evidence="3 4" key="1">
    <citation type="submission" date="2016-04" db="EMBL/GenBank/DDBJ databases">
        <title>ATOL: Assembling a taxonomically balanced genome-scale reconstruction of the evolutionary history of the Enterobacteriaceae.</title>
        <authorList>
            <person name="Plunkett G.III."/>
            <person name="Neeno-Eckwall E.C."/>
            <person name="Glasner J.D."/>
            <person name="Perna N.T."/>
        </authorList>
    </citation>
    <scope>NUCLEOTIDE SEQUENCE [LARGE SCALE GENOMIC DNA]</scope>
    <source>
        <strain evidence="3 4">ATCC 51603</strain>
    </source>
</reference>
<comment type="caution">
    <text evidence="3">The sequence shown here is derived from an EMBL/GenBank/DDBJ whole genome shotgun (WGS) entry which is preliminary data.</text>
</comment>
<dbReference type="PATRIC" id="fig|1354264.4.peg.4102"/>
<dbReference type="InterPro" id="IPR024749">
    <property type="entry name" value="Collagen-bd_put"/>
</dbReference>
<feature type="domain" description="Putative collagen-binding" evidence="1">
    <location>
        <begin position="350"/>
        <end position="440"/>
    </location>
</feature>
<dbReference type="RefSeq" id="WP_064548152.1">
    <property type="nucleotide sequence ID" value="NZ_LXEU01000079.1"/>
</dbReference>
<dbReference type="SUPFAM" id="SSF51445">
    <property type="entry name" value="(Trans)glycosidases"/>
    <property type="match status" value="1"/>
</dbReference>
<evidence type="ECO:0008006" key="5">
    <source>
        <dbReference type="Google" id="ProtNLM"/>
    </source>
</evidence>
<dbReference type="Pfam" id="PF13204">
    <property type="entry name" value="Apiosidase"/>
    <property type="match status" value="1"/>
</dbReference>
<evidence type="ECO:0000259" key="1">
    <source>
        <dbReference type="Pfam" id="PF12904"/>
    </source>
</evidence>
<dbReference type="AlphaFoldDB" id="A0A1B7JHF0"/>
<evidence type="ECO:0000313" key="3">
    <source>
        <dbReference type="EMBL" id="OAT47359.1"/>
    </source>
</evidence>
<evidence type="ECO:0000313" key="4">
    <source>
        <dbReference type="Proteomes" id="UP000078386"/>
    </source>
</evidence>
<dbReference type="Gene3D" id="3.20.20.80">
    <property type="entry name" value="Glycosidases"/>
    <property type="match status" value="1"/>
</dbReference>
<keyword evidence="4" id="KW-1185">Reference proteome</keyword>
<dbReference type="Proteomes" id="UP000078386">
    <property type="component" value="Unassembled WGS sequence"/>
</dbReference>
<accession>A0A1B7JHF0</accession>
<dbReference type="PANTHER" id="PTHR37836:SF3">
    <property type="entry name" value="ENDOGLUCANASE"/>
    <property type="match status" value="1"/>
</dbReference>
<dbReference type="EMBL" id="LXEU01000079">
    <property type="protein sequence ID" value="OAT47359.1"/>
    <property type="molecule type" value="Genomic_DNA"/>
</dbReference>
<organism evidence="3 4">
    <name type="scientific">Kluyvera georgiana ATCC 51603</name>
    <dbReference type="NCBI Taxonomy" id="1354264"/>
    <lineage>
        <taxon>Bacteria</taxon>
        <taxon>Pseudomonadati</taxon>
        <taxon>Pseudomonadota</taxon>
        <taxon>Gammaproteobacteria</taxon>
        <taxon>Enterobacterales</taxon>
        <taxon>Enterobacteriaceae</taxon>
        <taxon>Kluyvera</taxon>
    </lineage>
</organism>